<organism evidence="2 3">
    <name type="scientific">Oikeobacillus pervagus</name>
    <dbReference type="NCBI Taxonomy" id="1325931"/>
    <lineage>
        <taxon>Bacteria</taxon>
        <taxon>Bacillati</taxon>
        <taxon>Bacillota</taxon>
        <taxon>Bacilli</taxon>
        <taxon>Bacillales</taxon>
        <taxon>Bacillaceae</taxon>
        <taxon>Oikeobacillus</taxon>
    </lineage>
</organism>
<dbReference type="EMBL" id="JAUSUC010000023">
    <property type="protein sequence ID" value="MDQ0215595.1"/>
    <property type="molecule type" value="Genomic_DNA"/>
</dbReference>
<feature type="domain" description="Carbamoyl-phosphate synthase small subunit N-terminal" evidence="1">
    <location>
        <begin position="1"/>
        <end position="132"/>
    </location>
</feature>
<keyword evidence="3" id="KW-1185">Reference proteome</keyword>
<proteinExistence type="predicted"/>
<dbReference type="InterPro" id="IPR002474">
    <property type="entry name" value="CarbamoylP_synth_ssu_N"/>
</dbReference>
<dbReference type="Proteomes" id="UP001237207">
    <property type="component" value="Unassembled WGS sequence"/>
</dbReference>
<name>A0AAJ1WJE5_9BACI</name>
<sequence>MNGMMMLETGESYPCKCEHMEDLEVNGELIFYTGMTGYEDALFDPQYKGKYLIFSNPLIGIRGIANSLKDVPPTVAGVIVYQIWNKSFPMDTFLPLKEYLSKWRIPLFIEVDTRSLIQSICQSNGTTFKFIVEEKVK</sequence>
<dbReference type="RefSeq" id="WP_307257592.1">
    <property type="nucleotide sequence ID" value="NZ_JAUSUC010000023.1"/>
</dbReference>
<reference evidence="2" key="1">
    <citation type="submission" date="2023-07" db="EMBL/GenBank/DDBJ databases">
        <title>Genomic Encyclopedia of Type Strains, Phase IV (KMG-IV): sequencing the most valuable type-strain genomes for metagenomic binning, comparative biology and taxonomic classification.</title>
        <authorList>
            <person name="Goeker M."/>
        </authorList>
    </citation>
    <scope>NUCLEOTIDE SEQUENCE</scope>
    <source>
        <strain evidence="2">DSM 23947</strain>
    </source>
</reference>
<evidence type="ECO:0000313" key="3">
    <source>
        <dbReference type="Proteomes" id="UP001237207"/>
    </source>
</evidence>
<accession>A0AAJ1WJE5</accession>
<dbReference type="AlphaFoldDB" id="A0AAJ1WJE5"/>
<evidence type="ECO:0000259" key="1">
    <source>
        <dbReference type="SMART" id="SM01097"/>
    </source>
</evidence>
<dbReference type="Gene3D" id="3.50.30.20">
    <property type="entry name" value="Carbamoyl-phosphate synthase small subunit, N-terminal domain"/>
    <property type="match status" value="1"/>
</dbReference>
<dbReference type="Pfam" id="PF00988">
    <property type="entry name" value="CPSase_sm_chain"/>
    <property type="match status" value="1"/>
</dbReference>
<dbReference type="SUPFAM" id="SSF52021">
    <property type="entry name" value="Carbamoyl phosphate synthetase, small subunit N-terminal domain"/>
    <property type="match status" value="1"/>
</dbReference>
<dbReference type="SMART" id="SM01097">
    <property type="entry name" value="CPSase_sm_chain"/>
    <property type="match status" value="1"/>
</dbReference>
<gene>
    <name evidence="2" type="ORF">J2S13_002013</name>
</gene>
<evidence type="ECO:0000313" key="2">
    <source>
        <dbReference type="EMBL" id="MDQ0215595.1"/>
    </source>
</evidence>
<dbReference type="InterPro" id="IPR036480">
    <property type="entry name" value="CarbP_synth_ssu_N_sf"/>
</dbReference>
<comment type="caution">
    <text evidence="2">The sequence shown here is derived from an EMBL/GenBank/DDBJ whole genome shotgun (WGS) entry which is preliminary data.</text>
</comment>
<protein>
    <submittedName>
        <fullName evidence="2">Carbamoylphosphate synthase small subunit</fullName>
    </submittedName>
</protein>